<comment type="caution">
    <text evidence="1">The sequence shown here is derived from an EMBL/GenBank/DDBJ whole genome shotgun (WGS) entry which is preliminary data.</text>
</comment>
<dbReference type="Proteomes" id="UP000215335">
    <property type="component" value="Unassembled WGS sequence"/>
</dbReference>
<dbReference type="PANTHER" id="PTHR21398:SF21">
    <property type="entry name" value="AGAP004005-PA"/>
    <property type="match status" value="1"/>
</dbReference>
<reference evidence="1 2" key="1">
    <citation type="journal article" date="2017" name="Curr. Biol.">
        <title>The Evolution of Venom by Co-option of Single-Copy Genes.</title>
        <authorList>
            <person name="Martinson E.O."/>
            <person name="Mrinalini"/>
            <person name="Kelkar Y.D."/>
            <person name="Chang C.H."/>
            <person name="Werren J.H."/>
        </authorList>
    </citation>
    <scope>NUCLEOTIDE SEQUENCE [LARGE SCALE GENOMIC DNA]</scope>
    <source>
        <strain evidence="1 2">Alberta</strain>
        <tissue evidence="1">Whole body</tissue>
    </source>
</reference>
<gene>
    <name evidence="1" type="ORF">TSAR_011364</name>
</gene>
<proteinExistence type="predicted"/>
<dbReference type="InterPro" id="IPR006631">
    <property type="entry name" value="DM4_12"/>
</dbReference>
<evidence type="ECO:0000313" key="1">
    <source>
        <dbReference type="EMBL" id="OXU22221.1"/>
    </source>
</evidence>
<name>A0A232EV40_9HYME</name>
<evidence type="ECO:0000313" key="2">
    <source>
        <dbReference type="Proteomes" id="UP000215335"/>
    </source>
</evidence>
<dbReference type="AlphaFoldDB" id="A0A232EV40"/>
<dbReference type="Pfam" id="PF07841">
    <property type="entry name" value="DM4_12"/>
    <property type="match status" value="1"/>
</dbReference>
<dbReference type="SMART" id="SM00718">
    <property type="entry name" value="DM4_12"/>
    <property type="match status" value="1"/>
</dbReference>
<dbReference type="EMBL" id="NNAY01002055">
    <property type="protein sequence ID" value="OXU22221.1"/>
    <property type="molecule type" value="Genomic_DNA"/>
</dbReference>
<dbReference type="OrthoDB" id="8186940at2759"/>
<protein>
    <submittedName>
        <fullName evidence="1">Uncharacterized protein</fullName>
    </submittedName>
</protein>
<organism evidence="1 2">
    <name type="scientific">Trichomalopsis sarcophagae</name>
    <dbReference type="NCBI Taxonomy" id="543379"/>
    <lineage>
        <taxon>Eukaryota</taxon>
        <taxon>Metazoa</taxon>
        <taxon>Ecdysozoa</taxon>
        <taxon>Arthropoda</taxon>
        <taxon>Hexapoda</taxon>
        <taxon>Insecta</taxon>
        <taxon>Pterygota</taxon>
        <taxon>Neoptera</taxon>
        <taxon>Endopterygota</taxon>
        <taxon>Hymenoptera</taxon>
        <taxon>Apocrita</taxon>
        <taxon>Proctotrupomorpha</taxon>
        <taxon>Chalcidoidea</taxon>
        <taxon>Pteromalidae</taxon>
        <taxon>Pteromalinae</taxon>
        <taxon>Trichomalopsis</taxon>
    </lineage>
</organism>
<keyword evidence="2" id="KW-1185">Reference proteome</keyword>
<dbReference type="PANTHER" id="PTHR21398">
    <property type="entry name" value="AGAP007094-PA"/>
    <property type="match status" value="1"/>
</dbReference>
<accession>A0A232EV40</accession>
<sequence>MKNRYPLLISAILCFCSCSENSIRSLLERRSRRALIYPNPRGSETKVQVLFGLGLPMEEEISMTLGYVLKCNYDLPYNSSQLRPSFSERQQLSRWNLYRLLESTLGKSCLLRMVCEAAAVPFLSRDSQGTTGLLGELLHALLTPSMTREEYEIYADREYTTAEEKGRGEGCRMFLQDCPKSPLDYFSRRMRLARAFETASMLPLLTFLLVTPSVDTASKRERRYLVFPPPGDSATKVQLVFGLGIPMEVEVSTIVGYVMKCNYNLPYNASSFEPI</sequence>